<reference evidence="1" key="1">
    <citation type="journal article" date="2014" name="Front. Microbiol.">
        <title>High frequency of phylogenetically diverse reductive dehalogenase-homologous genes in deep subseafloor sedimentary metagenomes.</title>
        <authorList>
            <person name="Kawai M."/>
            <person name="Futagami T."/>
            <person name="Toyoda A."/>
            <person name="Takaki Y."/>
            <person name="Nishi S."/>
            <person name="Hori S."/>
            <person name="Arai W."/>
            <person name="Tsubouchi T."/>
            <person name="Morono Y."/>
            <person name="Uchiyama I."/>
            <person name="Ito T."/>
            <person name="Fujiyama A."/>
            <person name="Inagaki F."/>
            <person name="Takami H."/>
        </authorList>
    </citation>
    <scope>NUCLEOTIDE SEQUENCE</scope>
    <source>
        <strain evidence="1">Expedition CK06-06</strain>
    </source>
</reference>
<dbReference type="AlphaFoldDB" id="X0ZDZ8"/>
<dbReference type="EMBL" id="BART01004204">
    <property type="protein sequence ID" value="GAG67870.1"/>
    <property type="molecule type" value="Genomic_DNA"/>
</dbReference>
<proteinExistence type="predicted"/>
<feature type="non-terminal residue" evidence="1">
    <location>
        <position position="1"/>
    </location>
</feature>
<evidence type="ECO:0000313" key="1">
    <source>
        <dbReference type="EMBL" id="GAG67870.1"/>
    </source>
</evidence>
<accession>X0ZDZ8</accession>
<gene>
    <name evidence="1" type="ORF">S01H4_10786</name>
</gene>
<comment type="caution">
    <text evidence="1">The sequence shown here is derived from an EMBL/GenBank/DDBJ whole genome shotgun (WGS) entry which is preliminary data.</text>
</comment>
<sequence>IINGQFDASDAQIGDTICAFVSPDTVVGALTANVTIGDTVINVSPTVTANMSMGFFVDLWDGVNTEPLGEVEAIDVAGGTITVSTASTQAFAAVSPTYVRLTVHIIDGMHINSAGQQDFAKKKLGGRSLPAGTLFRVIYINADGVEKNFVYNIEYLY</sequence>
<name>X0ZDZ8_9ZZZZ</name>
<organism evidence="1">
    <name type="scientific">marine sediment metagenome</name>
    <dbReference type="NCBI Taxonomy" id="412755"/>
    <lineage>
        <taxon>unclassified sequences</taxon>
        <taxon>metagenomes</taxon>
        <taxon>ecological metagenomes</taxon>
    </lineage>
</organism>
<protein>
    <submittedName>
        <fullName evidence="1">Uncharacterized protein</fullName>
    </submittedName>
</protein>